<evidence type="ECO:0000256" key="7">
    <source>
        <dbReference type="ARBA" id="ARBA00023239"/>
    </source>
</evidence>
<name>A0AAF0CTK1_9ENTE</name>
<dbReference type="EC" id="4.1.1.81" evidence="4"/>
<dbReference type="InterPro" id="IPR015421">
    <property type="entry name" value="PyrdxlP-dep_Trfase_major"/>
</dbReference>
<dbReference type="SUPFAM" id="SSF53383">
    <property type="entry name" value="PLP-dependent transferases"/>
    <property type="match status" value="1"/>
</dbReference>
<dbReference type="PROSITE" id="PS00105">
    <property type="entry name" value="AA_TRANSFER_CLASS_1"/>
    <property type="match status" value="1"/>
</dbReference>
<evidence type="ECO:0000313" key="11">
    <source>
        <dbReference type="EMBL" id="WEG72744.1"/>
    </source>
</evidence>
<dbReference type="PANTHER" id="PTHR42885:SF1">
    <property type="entry name" value="THREONINE-PHOSPHATE DECARBOXYLASE"/>
    <property type="match status" value="1"/>
</dbReference>
<dbReference type="AlphaFoldDB" id="A0AAF0CTK1"/>
<dbReference type="KEGG" id="vie:OL234_07075"/>
<evidence type="ECO:0000256" key="2">
    <source>
        <dbReference type="ARBA" id="ARBA00003444"/>
    </source>
</evidence>
<keyword evidence="5" id="KW-0169">Cobalamin biosynthesis</keyword>
<dbReference type="GO" id="GO:0048472">
    <property type="term" value="F:threonine-phosphate decarboxylase activity"/>
    <property type="evidence" value="ECO:0007669"/>
    <property type="project" value="UniProtKB-EC"/>
</dbReference>
<feature type="domain" description="Aminotransferase class I/classII large" evidence="10">
    <location>
        <begin position="22"/>
        <end position="352"/>
    </location>
</feature>
<comment type="cofactor">
    <cofactor evidence="1">
        <name>pyridoxal 5'-phosphate</name>
        <dbReference type="ChEBI" id="CHEBI:597326"/>
    </cofactor>
</comment>
<protein>
    <recommendedName>
        <fullName evidence="4">threonine-phosphate decarboxylase</fullName>
        <ecNumber evidence="4">4.1.1.81</ecNumber>
    </recommendedName>
    <alternativeName>
        <fullName evidence="8">L-threonine-O-3-phosphate decarboxylase</fullName>
    </alternativeName>
</protein>
<dbReference type="PANTHER" id="PTHR42885">
    <property type="entry name" value="HISTIDINOL-PHOSPHATE AMINOTRANSFERASE-RELATED"/>
    <property type="match status" value="1"/>
</dbReference>
<keyword evidence="7 11" id="KW-0456">Lyase</keyword>
<dbReference type="InterPro" id="IPR015424">
    <property type="entry name" value="PyrdxlP-dep_Trfase"/>
</dbReference>
<comment type="pathway">
    <text evidence="3">Cofactor biosynthesis; adenosylcobalamin biosynthesis.</text>
</comment>
<dbReference type="InterPro" id="IPR004838">
    <property type="entry name" value="NHTrfase_class1_PyrdxlP-BS"/>
</dbReference>
<evidence type="ECO:0000256" key="3">
    <source>
        <dbReference type="ARBA" id="ARBA00004953"/>
    </source>
</evidence>
<dbReference type="Pfam" id="PF00155">
    <property type="entry name" value="Aminotran_1_2"/>
    <property type="match status" value="1"/>
</dbReference>
<evidence type="ECO:0000313" key="12">
    <source>
        <dbReference type="Proteomes" id="UP001179647"/>
    </source>
</evidence>
<dbReference type="InterPro" id="IPR005860">
    <property type="entry name" value="CobD"/>
</dbReference>
<evidence type="ECO:0000256" key="4">
    <source>
        <dbReference type="ARBA" id="ARBA00012285"/>
    </source>
</evidence>
<dbReference type="InterPro" id="IPR015422">
    <property type="entry name" value="PyrdxlP-dep_Trfase_small"/>
</dbReference>
<dbReference type="GO" id="GO:0030170">
    <property type="term" value="F:pyridoxal phosphate binding"/>
    <property type="evidence" value="ECO:0007669"/>
    <property type="project" value="InterPro"/>
</dbReference>
<dbReference type="EMBL" id="CP110232">
    <property type="protein sequence ID" value="WEG72744.1"/>
    <property type="molecule type" value="Genomic_DNA"/>
</dbReference>
<organism evidence="11 12">
    <name type="scientific">Vagococcus intermedius</name>
    <dbReference type="NCBI Taxonomy" id="2991418"/>
    <lineage>
        <taxon>Bacteria</taxon>
        <taxon>Bacillati</taxon>
        <taxon>Bacillota</taxon>
        <taxon>Bacilli</taxon>
        <taxon>Lactobacillales</taxon>
        <taxon>Enterococcaceae</taxon>
        <taxon>Vagococcus</taxon>
    </lineage>
</organism>
<comment type="catalytic activity">
    <reaction evidence="9">
        <text>O-phospho-L-threonine + H(+) = (R)-1-aminopropan-2-yl phosphate + CO2</text>
        <dbReference type="Rhea" id="RHEA:11492"/>
        <dbReference type="ChEBI" id="CHEBI:15378"/>
        <dbReference type="ChEBI" id="CHEBI:16526"/>
        <dbReference type="ChEBI" id="CHEBI:58563"/>
        <dbReference type="ChEBI" id="CHEBI:58675"/>
        <dbReference type="EC" id="4.1.1.81"/>
    </reaction>
</comment>
<evidence type="ECO:0000256" key="5">
    <source>
        <dbReference type="ARBA" id="ARBA00022573"/>
    </source>
</evidence>
<comment type="function">
    <text evidence="2">Decarboxylates L-threonine-O-3-phosphate to yield (R)-1-amino-2-propanol O-2-phosphate, the precursor for the linkage between the nucleotide loop and the corrin ring in cobalamin.</text>
</comment>
<keyword evidence="12" id="KW-1185">Reference proteome</keyword>
<evidence type="ECO:0000256" key="6">
    <source>
        <dbReference type="ARBA" id="ARBA00022898"/>
    </source>
</evidence>
<sequence>MSKHGGNREEVAELMGISSESLIDFSANINPLGLSKQLVRELREKIPELIHYPDSEYRKLKQVLSIHHQLASNQILPGNGEAEIIYLLAQAMRPQHVLLLAPTFSEYEEAFSLVKSKFTYFDLLEEELFKLNDSRFRQVLKETPEIDCICLCQPNNPTGQLLTKEWLLTLLAYCDEKNISLILDEAFMDFIPNSENYTLIKAINKSKNLFILRSLTKFYALPGLRLGYIVTDNQDIIESMKEYQVPWSINTLADYAGQVVFNDPAYQKATLDLVEKEKVYLETELKKIAAVTVFPSSVNYILLKITEPKTVKEQLLKAGLLIRSCSNYRGLDGTYYRIAVKNHEQNSYLIQELLKVCMAND</sequence>
<dbReference type="GO" id="GO:0009236">
    <property type="term" value="P:cobalamin biosynthetic process"/>
    <property type="evidence" value="ECO:0007669"/>
    <property type="project" value="UniProtKB-KW"/>
</dbReference>
<proteinExistence type="predicted"/>
<reference evidence="11" key="1">
    <citation type="submission" date="2022-10" db="EMBL/GenBank/DDBJ databases">
        <title>Vagococcus sp. isolated from poultry meat.</title>
        <authorList>
            <person name="Johansson P."/>
            <person name="Bjorkroth J."/>
        </authorList>
    </citation>
    <scope>NUCLEOTIDE SEQUENCE</scope>
    <source>
        <strain evidence="11">STAA11</strain>
    </source>
</reference>
<evidence type="ECO:0000256" key="8">
    <source>
        <dbReference type="ARBA" id="ARBA00029996"/>
    </source>
</evidence>
<dbReference type="CDD" id="cd00609">
    <property type="entry name" value="AAT_like"/>
    <property type="match status" value="1"/>
</dbReference>
<dbReference type="InterPro" id="IPR004839">
    <property type="entry name" value="Aminotransferase_I/II_large"/>
</dbReference>
<dbReference type="Proteomes" id="UP001179647">
    <property type="component" value="Chromosome"/>
</dbReference>
<keyword evidence="6" id="KW-0663">Pyridoxal phosphate</keyword>
<dbReference type="NCBIfam" id="TIGR01140">
    <property type="entry name" value="L_thr_O3P_dcar"/>
    <property type="match status" value="1"/>
</dbReference>
<gene>
    <name evidence="11" type="primary">cobD</name>
    <name evidence="11" type="ORF">OL234_07075</name>
</gene>
<evidence type="ECO:0000259" key="10">
    <source>
        <dbReference type="Pfam" id="PF00155"/>
    </source>
</evidence>
<dbReference type="Gene3D" id="3.90.1150.10">
    <property type="entry name" value="Aspartate Aminotransferase, domain 1"/>
    <property type="match status" value="1"/>
</dbReference>
<dbReference type="Gene3D" id="3.40.640.10">
    <property type="entry name" value="Type I PLP-dependent aspartate aminotransferase-like (Major domain)"/>
    <property type="match status" value="1"/>
</dbReference>
<accession>A0AAF0CTK1</accession>
<evidence type="ECO:0000256" key="9">
    <source>
        <dbReference type="ARBA" id="ARBA00048531"/>
    </source>
</evidence>
<dbReference type="RefSeq" id="WP_275468546.1">
    <property type="nucleotide sequence ID" value="NZ_CP110232.1"/>
</dbReference>
<evidence type="ECO:0000256" key="1">
    <source>
        <dbReference type="ARBA" id="ARBA00001933"/>
    </source>
</evidence>